<evidence type="ECO:0000313" key="2">
    <source>
        <dbReference type="EMBL" id="MFC3938046.1"/>
    </source>
</evidence>
<name>A0ABV8DIB9_9BURK</name>
<accession>A0ABV8DIB9</accession>
<dbReference type="RefSeq" id="WP_082437464.1">
    <property type="nucleotide sequence ID" value="NZ_JAMXAX010000155.1"/>
</dbReference>
<dbReference type="Pfam" id="PF05523">
    <property type="entry name" value="FdtA"/>
    <property type="match status" value="1"/>
</dbReference>
<dbReference type="CDD" id="cd20292">
    <property type="entry name" value="cupin_QdtA-like"/>
    <property type="match status" value="1"/>
</dbReference>
<protein>
    <submittedName>
        <fullName evidence="2">Sugar 3,4-ketoisomerase</fullName>
    </submittedName>
</protein>
<keyword evidence="3" id="KW-1185">Reference proteome</keyword>
<dbReference type="Gene3D" id="2.60.120.10">
    <property type="entry name" value="Jelly Rolls"/>
    <property type="match status" value="1"/>
</dbReference>
<evidence type="ECO:0000313" key="3">
    <source>
        <dbReference type="Proteomes" id="UP001595693"/>
    </source>
</evidence>
<dbReference type="InterPro" id="IPR011051">
    <property type="entry name" value="RmlC_Cupin_sf"/>
</dbReference>
<dbReference type="EMBL" id="JBHSAJ010000162">
    <property type="protein sequence ID" value="MFC3938046.1"/>
    <property type="molecule type" value="Genomic_DNA"/>
</dbReference>
<dbReference type="InterPro" id="IPR014710">
    <property type="entry name" value="RmlC-like_jellyroll"/>
</dbReference>
<dbReference type="Proteomes" id="UP001595693">
    <property type="component" value="Unassembled WGS sequence"/>
</dbReference>
<feature type="domain" description="Sugar 3,4-ketoisomerase QdtA cupin" evidence="1">
    <location>
        <begin position="19"/>
        <end position="135"/>
    </location>
</feature>
<sequence length="138" mass="15050">MINTTDPASCSSWFGGRARLVDLPIHSDERGDLLPLDFDRLPFMPRRVFTVTGVPAGSIRGEHGHRSGEQLLVCLQGKIDLLLRKGDEEATTALTPAGPGLLLGAGVWCRQTYLVSNSVLLVLASEPYDPESYISTWN</sequence>
<evidence type="ECO:0000259" key="1">
    <source>
        <dbReference type="Pfam" id="PF05523"/>
    </source>
</evidence>
<organism evidence="2 3">
    <name type="scientific">Acidovorax facilis</name>
    <dbReference type="NCBI Taxonomy" id="12917"/>
    <lineage>
        <taxon>Bacteria</taxon>
        <taxon>Pseudomonadati</taxon>
        <taxon>Pseudomonadota</taxon>
        <taxon>Betaproteobacteria</taxon>
        <taxon>Burkholderiales</taxon>
        <taxon>Comamonadaceae</taxon>
        <taxon>Acidovorax</taxon>
    </lineage>
</organism>
<reference evidence="3" key="1">
    <citation type="journal article" date="2019" name="Int. J. Syst. Evol. Microbiol.">
        <title>The Global Catalogue of Microorganisms (GCM) 10K type strain sequencing project: providing services to taxonomists for standard genome sequencing and annotation.</title>
        <authorList>
            <consortium name="The Broad Institute Genomics Platform"/>
            <consortium name="The Broad Institute Genome Sequencing Center for Infectious Disease"/>
            <person name="Wu L."/>
            <person name="Ma J."/>
        </authorList>
    </citation>
    <scope>NUCLEOTIDE SEQUENCE [LARGE SCALE GENOMIC DNA]</scope>
    <source>
        <strain evidence="3">CCUG 2113</strain>
    </source>
</reference>
<gene>
    <name evidence="2" type="ORF">ACFOW3_25845</name>
</gene>
<dbReference type="InterPro" id="IPR008894">
    <property type="entry name" value="QdtA_cupin_dom"/>
</dbReference>
<comment type="caution">
    <text evidence="2">The sequence shown here is derived from an EMBL/GenBank/DDBJ whole genome shotgun (WGS) entry which is preliminary data.</text>
</comment>
<proteinExistence type="predicted"/>
<dbReference type="SUPFAM" id="SSF51182">
    <property type="entry name" value="RmlC-like cupins"/>
    <property type="match status" value="1"/>
</dbReference>